<dbReference type="PANTHER" id="PTHR43476:SF3">
    <property type="entry name" value="FAD-BINDING MONOOXYGENASE"/>
    <property type="match status" value="1"/>
</dbReference>
<reference evidence="6" key="1">
    <citation type="submission" date="2018-01" db="EMBL/GenBank/DDBJ databases">
        <authorList>
            <person name="Gaut B.S."/>
            <person name="Morton B.R."/>
            <person name="Clegg M.T."/>
            <person name="Duvall M.R."/>
        </authorList>
    </citation>
    <scope>NUCLEOTIDE SEQUENCE [LARGE SCALE GENOMIC DNA]</scope>
</reference>
<keyword evidence="1 4" id="KW-0560">Oxidoreductase</keyword>
<reference evidence="3 7" key="3">
    <citation type="submission" date="2021-02" db="EMBL/GenBank/DDBJ databases">
        <title>Complete Genome Sequence of Cupriavidus oxalaticus Strain Ox1, a Soil Oxalate-Degrading Species.</title>
        <authorList>
            <person name="Palmieri F."/>
            <person name="Udriet P."/>
            <person name="Deuasquier M."/>
            <person name="Beaudoing E."/>
            <person name="Johnson S.L."/>
            <person name="Davenport K.W."/>
            <person name="Chain P.S."/>
            <person name="Bindschedler S."/>
            <person name="Junier P."/>
        </authorList>
    </citation>
    <scope>NUCLEOTIDE SEQUENCE [LARGE SCALE GENOMIC DNA]</scope>
    <source>
        <strain evidence="3 7">Ox1</strain>
    </source>
</reference>
<dbReference type="EC" id="1.14.13.-" evidence="4"/>
<dbReference type="RefSeq" id="WP_084254570.1">
    <property type="nucleotide sequence ID" value="NZ_CP069810.1"/>
</dbReference>
<keyword evidence="7" id="KW-1185">Reference proteome</keyword>
<evidence type="ECO:0000313" key="4">
    <source>
        <dbReference type="EMBL" id="SPC05538.1"/>
    </source>
</evidence>
<dbReference type="InterPro" id="IPR002938">
    <property type="entry name" value="FAD-bd"/>
</dbReference>
<dbReference type="PANTHER" id="PTHR43476">
    <property type="entry name" value="3-(3-HYDROXY-PHENYL)PROPIONATE/3-HYDROXYCINNAMIC ACID HYDROXYLASE"/>
    <property type="match status" value="1"/>
</dbReference>
<dbReference type="EMBL" id="OGUS01000114">
    <property type="protein sequence ID" value="SPC12303.1"/>
    <property type="molecule type" value="Genomic_DNA"/>
</dbReference>
<dbReference type="GeneID" id="303491867"/>
<protein>
    <submittedName>
        <fullName evidence="4">3-hydroxyphenylpropionate hydroxylase</fullName>
        <ecNumber evidence="4">1.14.13.-</ecNumber>
    </submittedName>
    <submittedName>
        <fullName evidence="3">Bifunctional 3-(3-hydroxy-phenyl)propionate/3-hydroxycinnamic acid hydroxylase</fullName>
    </submittedName>
</protein>
<evidence type="ECO:0000313" key="3">
    <source>
        <dbReference type="EMBL" id="QRQ95733.1"/>
    </source>
</evidence>
<dbReference type="GO" id="GO:0019622">
    <property type="term" value="P:3-(3-hydroxy)phenylpropionate catabolic process"/>
    <property type="evidence" value="ECO:0007669"/>
    <property type="project" value="TreeGrafter"/>
</dbReference>
<evidence type="ECO:0000313" key="7">
    <source>
        <dbReference type="Proteomes" id="UP000623307"/>
    </source>
</evidence>
<reference evidence="4 6" key="2">
    <citation type="submission" date="2018-01" db="EMBL/GenBank/DDBJ databases">
        <authorList>
            <person name="Clerissi C."/>
        </authorList>
    </citation>
    <scope>NUCLEOTIDE SEQUENCE</scope>
    <source>
        <strain evidence="4">Cupriavidus oxalaticus LMG 2235</strain>
    </source>
</reference>
<organism evidence="4 6">
    <name type="scientific">Cupriavidus oxalaticus</name>
    <dbReference type="NCBI Taxonomy" id="96344"/>
    <lineage>
        <taxon>Bacteria</taxon>
        <taxon>Pseudomonadati</taxon>
        <taxon>Pseudomonadota</taxon>
        <taxon>Betaproteobacteria</taxon>
        <taxon>Burkholderiales</taxon>
        <taxon>Burkholderiaceae</taxon>
        <taxon>Cupriavidus</taxon>
    </lineage>
</organism>
<evidence type="ECO:0000259" key="2">
    <source>
        <dbReference type="Pfam" id="PF01494"/>
    </source>
</evidence>
<dbReference type="InterPro" id="IPR036188">
    <property type="entry name" value="FAD/NAD-bd_sf"/>
</dbReference>
<dbReference type="GO" id="GO:0008688">
    <property type="term" value="F:3-(3-hydroxyphenyl)propionate hydroxylase activity"/>
    <property type="evidence" value="ECO:0007669"/>
    <property type="project" value="TreeGrafter"/>
</dbReference>
<dbReference type="InterPro" id="IPR050631">
    <property type="entry name" value="PheA/TfdB_FAD_monoxygenase"/>
</dbReference>
<dbReference type="NCBIfam" id="NF004829">
    <property type="entry name" value="PRK06183.1-3"/>
    <property type="match status" value="1"/>
</dbReference>
<dbReference type="Gene3D" id="3.40.30.120">
    <property type="match status" value="1"/>
</dbReference>
<name>A0A375FK35_9BURK</name>
<dbReference type="PRINTS" id="PR00420">
    <property type="entry name" value="RNGMNOXGNASE"/>
</dbReference>
<dbReference type="Pfam" id="PF01494">
    <property type="entry name" value="FAD_binding_3"/>
    <property type="match status" value="1"/>
</dbReference>
<evidence type="ECO:0000313" key="6">
    <source>
        <dbReference type="Proteomes" id="UP000256862"/>
    </source>
</evidence>
<dbReference type="Proteomes" id="UP000256862">
    <property type="component" value="Chromosome CO2235"/>
</dbReference>
<dbReference type="GO" id="GO:0071949">
    <property type="term" value="F:FAD binding"/>
    <property type="evidence" value="ECO:0007669"/>
    <property type="project" value="InterPro"/>
</dbReference>
<dbReference type="NCBIfam" id="NF004831">
    <property type="entry name" value="PRK06183.1-5"/>
    <property type="match status" value="1"/>
</dbReference>
<evidence type="ECO:0000313" key="5">
    <source>
        <dbReference type="EMBL" id="SPC12303.1"/>
    </source>
</evidence>
<dbReference type="EMBL" id="OGUS01000011">
    <property type="protein sequence ID" value="SPC05538.1"/>
    <property type="molecule type" value="Genomic_DNA"/>
</dbReference>
<accession>A0A375FK35</accession>
<dbReference type="Gene3D" id="3.50.50.60">
    <property type="entry name" value="FAD/NAD(P)-binding domain"/>
    <property type="match status" value="1"/>
</dbReference>
<evidence type="ECO:0000256" key="1">
    <source>
        <dbReference type="ARBA" id="ARBA00023002"/>
    </source>
</evidence>
<dbReference type="AlphaFoldDB" id="A0A375FK35"/>
<dbReference type="SUPFAM" id="SSF51905">
    <property type="entry name" value="FAD/NAD(P)-binding domain"/>
    <property type="match status" value="1"/>
</dbReference>
<proteinExistence type="predicted"/>
<gene>
    <name evidence="5" type="ORF">CO2235_140104</name>
    <name evidence="4" type="ORF">CO2235_U1080005</name>
    <name evidence="3" type="ORF">JTE92_20120</name>
</gene>
<dbReference type="Proteomes" id="UP000623307">
    <property type="component" value="Chromosome 2"/>
</dbReference>
<dbReference type="EMBL" id="CP069812">
    <property type="protein sequence ID" value="QRQ95733.1"/>
    <property type="molecule type" value="Genomic_DNA"/>
</dbReference>
<feature type="domain" description="FAD-binding" evidence="2">
    <location>
        <begin position="19"/>
        <end position="354"/>
    </location>
</feature>
<dbReference type="Gene3D" id="3.30.70.2450">
    <property type="match status" value="1"/>
</dbReference>
<dbReference type="OrthoDB" id="3443359at2"/>
<sequence length="574" mass="63451">MSSPASRAAASQPGNAPHYAVVIVGAGPTGLTLANLLGTYGVRTLLVERGSDVVDEPRAVSIDDESLRTLQAAGVVESVLEQVVRGYGTWYYSWRGKEFARVEPNASEYGFPKRNAFRQQVLVAQLRDNLKRFEHVALKFDHESVAFTDYGDGVRLQLSHAGEIKQVRCDWLVACDGGRSGIREQLGIVLAGKTYGKRWLIVDLTGRTSPFRHTRTFCDPARPAIRLPGPHGTLRYEFMLHDHESAEDVLDEARIRQWIRARDPADAALPIARKVVYTFHARVAERWRTGRVFLAGDAAHLTPPFAGQGMNSGVRDAANLSWKLAAVVHGRLGEPLLDSYEEERRPHAWALIRMAMRIGRFMQPTSVASAILMQATLRLVSTYRPVRDYILHLRFKPKPRFLSGFFSAGNARRASAPGGQLLPQPWVELYHGERIRLDEVLGSGFAMLMLPGASLTGFGQLFERTGVPYRRVRIVPRIDDFIEPPEPGCNDAVIRDDAGILEDIMRSAGADVMFVRPDRYVLGYAKEGDPASIAALAQLFARLACATGQTRSAVSQEAAGTVVPADEEMAEKID</sequence>